<feature type="compositionally biased region" description="Basic and acidic residues" evidence="1">
    <location>
        <begin position="65"/>
        <end position="96"/>
    </location>
</feature>
<keyword evidence="2" id="KW-0812">Transmembrane</keyword>
<keyword evidence="2" id="KW-1133">Transmembrane helix</keyword>
<gene>
    <name evidence="3" type="ORF">SAMN05216252_10289</name>
</gene>
<sequence length="184" mass="19396">MGRMRALEQIQLAVPHDYIVGIAPLVVGIFLVGILVGAVSIGMWARGKEPPPEQKPQPRGGAWHTRQEYGRETPADHGPGHQDGERHTLTEWREPDEWPQDGIRRLPHSLKGFGNWGSHGVSSPEGGTRSPGTGGPGARSPESGARSPEGTRRPAGAAGGAGGVPRGAPTRSGPGQEESGKEEH</sequence>
<keyword evidence="2" id="KW-0472">Membrane</keyword>
<keyword evidence="4" id="KW-1185">Reference proteome</keyword>
<evidence type="ECO:0000313" key="3">
    <source>
        <dbReference type="EMBL" id="SNR97573.1"/>
    </source>
</evidence>
<feature type="region of interest" description="Disordered" evidence="1">
    <location>
        <begin position="47"/>
        <end position="184"/>
    </location>
</feature>
<organism evidence="3 4">
    <name type="scientific">Actinacidiphila glaucinigra</name>
    <dbReference type="NCBI Taxonomy" id="235986"/>
    <lineage>
        <taxon>Bacteria</taxon>
        <taxon>Bacillati</taxon>
        <taxon>Actinomycetota</taxon>
        <taxon>Actinomycetes</taxon>
        <taxon>Kitasatosporales</taxon>
        <taxon>Streptomycetaceae</taxon>
        <taxon>Actinacidiphila</taxon>
    </lineage>
</organism>
<dbReference type="InterPro" id="IPR045513">
    <property type="entry name" value="DUF6479"/>
</dbReference>
<name>A0A239ARK2_9ACTN</name>
<dbReference type="Pfam" id="PF20087">
    <property type="entry name" value="DUF6479"/>
    <property type="match status" value="1"/>
</dbReference>
<dbReference type="Proteomes" id="UP000198280">
    <property type="component" value="Unassembled WGS sequence"/>
</dbReference>
<evidence type="ECO:0000313" key="4">
    <source>
        <dbReference type="Proteomes" id="UP000198280"/>
    </source>
</evidence>
<dbReference type="AlphaFoldDB" id="A0A239ARK2"/>
<proteinExistence type="predicted"/>
<evidence type="ECO:0000256" key="2">
    <source>
        <dbReference type="SAM" id="Phobius"/>
    </source>
</evidence>
<accession>A0A239ARK2</accession>
<protein>
    <submittedName>
        <fullName evidence="3">Uncharacterized protein</fullName>
    </submittedName>
</protein>
<feature type="transmembrane region" description="Helical" evidence="2">
    <location>
        <begin position="20"/>
        <end position="45"/>
    </location>
</feature>
<reference evidence="3 4" key="1">
    <citation type="submission" date="2017-06" db="EMBL/GenBank/DDBJ databases">
        <authorList>
            <person name="Kim H.J."/>
            <person name="Triplett B.A."/>
        </authorList>
    </citation>
    <scope>NUCLEOTIDE SEQUENCE [LARGE SCALE GENOMIC DNA]</scope>
    <source>
        <strain evidence="3 4">CGMCC 4.1858</strain>
    </source>
</reference>
<dbReference type="EMBL" id="FZOF01000002">
    <property type="protein sequence ID" value="SNR97573.1"/>
    <property type="molecule type" value="Genomic_DNA"/>
</dbReference>
<evidence type="ECO:0000256" key="1">
    <source>
        <dbReference type="SAM" id="MobiDB-lite"/>
    </source>
</evidence>
<feature type="compositionally biased region" description="Low complexity" evidence="1">
    <location>
        <begin position="122"/>
        <end position="131"/>
    </location>
</feature>